<dbReference type="PROSITE" id="PS50952">
    <property type="entry name" value="KIX"/>
    <property type="match status" value="1"/>
</dbReference>
<dbReference type="Pfam" id="PF02172">
    <property type="entry name" value="KIX"/>
    <property type="match status" value="1"/>
</dbReference>
<dbReference type="EMBL" id="GDQN01002125">
    <property type="protein sequence ID" value="JAT88929.1"/>
    <property type="molecule type" value="Transcribed_RNA"/>
</dbReference>
<dbReference type="Gene3D" id="1.10.246.20">
    <property type="entry name" value="Coactivator CBP, KIX domain"/>
    <property type="match status" value="1"/>
</dbReference>
<gene>
    <name evidence="3" type="ORF">g.17274</name>
</gene>
<proteinExistence type="predicted"/>
<dbReference type="GO" id="GO:0006355">
    <property type="term" value="P:regulation of DNA-templated transcription"/>
    <property type="evidence" value="ECO:0007669"/>
    <property type="project" value="InterPro"/>
</dbReference>
<dbReference type="SUPFAM" id="SSF47040">
    <property type="entry name" value="Kix domain of CBP (creb binding protein)"/>
    <property type="match status" value="1"/>
</dbReference>
<sequence>MSGHIQSTELKHWHETVPNELRQHLVHTIVQSIIPGTQKATLIEPRLQNVVNFARSIEEDYYAASSSRSEYYRCIADKVYQFVKEMENIREGCRNQDIYEDITDRLARL</sequence>
<name>A0A1E1WPJ0_PECGO</name>
<organism evidence="3">
    <name type="scientific">Pectinophora gossypiella</name>
    <name type="common">Cotton pink bollworm</name>
    <name type="synonym">Depressaria gossypiella</name>
    <dbReference type="NCBI Taxonomy" id="13191"/>
    <lineage>
        <taxon>Eukaryota</taxon>
        <taxon>Metazoa</taxon>
        <taxon>Ecdysozoa</taxon>
        <taxon>Arthropoda</taxon>
        <taxon>Hexapoda</taxon>
        <taxon>Insecta</taxon>
        <taxon>Pterygota</taxon>
        <taxon>Neoptera</taxon>
        <taxon>Endopterygota</taxon>
        <taxon>Lepidoptera</taxon>
        <taxon>Glossata</taxon>
        <taxon>Ditrysia</taxon>
        <taxon>Gelechioidea</taxon>
        <taxon>Gelechiidae</taxon>
        <taxon>Apatetrinae</taxon>
        <taxon>Pectinophora</taxon>
    </lineage>
</organism>
<evidence type="ECO:0000313" key="3">
    <source>
        <dbReference type="EMBL" id="JAT88929.1"/>
    </source>
</evidence>
<feature type="domain" description="KIX" evidence="2">
    <location>
        <begin position="8"/>
        <end position="87"/>
    </location>
</feature>
<reference evidence="3" key="1">
    <citation type="submission" date="2015-09" db="EMBL/GenBank/DDBJ databases">
        <title>De novo assembly of Pectinophora gossypiella (Pink Bollworm) gut transcriptome.</title>
        <authorList>
            <person name="Tassone E.E."/>
        </authorList>
    </citation>
    <scope>NUCLEOTIDE SEQUENCE</scope>
</reference>
<dbReference type="OrthoDB" id="899at2759"/>
<dbReference type="InterPro" id="IPR003101">
    <property type="entry name" value="KIX_dom"/>
</dbReference>
<dbReference type="GO" id="GO:0003712">
    <property type="term" value="F:transcription coregulator activity"/>
    <property type="evidence" value="ECO:0007669"/>
    <property type="project" value="InterPro"/>
</dbReference>
<evidence type="ECO:0000256" key="1">
    <source>
        <dbReference type="ARBA" id="ARBA00023242"/>
    </source>
</evidence>
<dbReference type="AlphaFoldDB" id="A0A1E1WPJ0"/>
<evidence type="ECO:0000259" key="2">
    <source>
        <dbReference type="PROSITE" id="PS50952"/>
    </source>
</evidence>
<protein>
    <recommendedName>
        <fullName evidence="2">KIX domain-containing protein</fullName>
    </recommendedName>
</protein>
<keyword evidence="1" id="KW-0539">Nucleus</keyword>
<accession>A0A1E1WPJ0</accession>
<dbReference type="InterPro" id="IPR036529">
    <property type="entry name" value="KIX_dom_sf"/>
</dbReference>